<keyword evidence="6" id="KW-0131">Cell cycle</keyword>
<reference evidence="9" key="1">
    <citation type="journal article" date="2023" name="IScience">
        <title>Live-bearing cockroach genome reveals convergent evolutionary mechanisms linked to viviparity in insects and beyond.</title>
        <authorList>
            <person name="Fouks B."/>
            <person name="Harrison M.C."/>
            <person name="Mikhailova A.A."/>
            <person name="Marchal E."/>
            <person name="English S."/>
            <person name="Carruthers M."/>
            <person name="Jennings E.C."/>
            <person name="Chiamaka E.L."/>
            <person name="Frigard R.A."/>
            <person name="Pippel M."/>
            <person name="Attardo G.M."/>
            <person name="Benoit J.B."/>
            <person name="Bornberg-Bauer E."/>
            <person name="Tobe S.S."/>
        </authorList>
    </citation>
    <scope>NUCLEOTIDE SEQUENCE</scope>
    <source>
        <strain evidence="9">Stay&amp;Tobe</strain>
    </source>
</reference>
<keyword evidence="10" id="KW-1185">Reference proteome</keyword>
<evidence type="ECO:0000256" key="5">
    <source>
        <dbReference type="ARBA" id="ARBA00023242"/>
    </source>
</evidence>
<dbReference type="Gene3D" id="1.20.1410.10">
    <property type="entry name" value="I/LWEQ domain"/>
    <property type="match status" value="1"/>
</dbReference>
<dbReference type="Proteomes" id="UP001233999">
    <property type="component" value="Unassembled WGS sequence"/>
</dbReference>
<dbReference type="Gene3D" id="1.20.1420.10">
    <property type="entry name" value="Talin, central domain"/>
    <property type="match status" value="1"/>
</dbReference>
<dbReference type="GO" id="GO:0005634">
    <property type="term" value="C:nucleus"/>
    <property type="evidence" value="ECO:0007669"/>
    <property type="project" value="UniProtKB-SubCell"/>
</dbReference>
<dbReference type="InterPro" id="IPR026907">
    <property type="entry name" value="GCIP-like"/>
</dbReference>
<evidence type="ECO:0000313" key="10">
    <source>
        <dbReference type="Proteomes" id="UP001233999"/>
    </source>
</evidence>
<dbReference type="EMBL" id="JASPKZ010007634">
    <property type="protein sequence ID" value="KAJ9583256.1"/>
    <property type="molecule type" value="Genomic_DNA"/>
</dbReference>
<dbReference type="Pfam" id="PF13324">
    <property type="entry name" value="GCIP_N"/>
    <property type="match status" value="1"/>
</dbReference>
<dbReference type="AlphaFoldDB" id="A0AAD8EAV7"/>
<evidence type="ECO:0000313" key="9">
    <source>
        <dbReference type="EMBL" id="KAJ9583256.1"/>
    </source>
</evidence>
<comment type="similarity">
    <text evidence="3">Belongs to the CCNDBP1 family.</text>
</comment>
<evidence type="ECO:0000256" key="3">
    <source>
        <dbReference type="ARBA" id="ARBA00008940"/>
    </source>
</evidence>
<reference evidence="9" key="2">
    <citation type="submission" date="2023-05" db="EMBL/GenBank/DDBJ databases">
        <authorList>
            <person name="Fouks B."/>
        </authorList>
    </citation>
    <scope>NUCLEOTIDE SEQUENCE</scope>
    <source>
        <strain evidence="9">Stay&amp;Tobe</strain>
        <tissue evidence="9">Testes</tissue>
    </source>
</reference>
<dbReference type="InterPro" id="IPR049318">
    <property type="entry name" value="GCIP_C"/>
</dbReference>
<feature type="domain" description="Cyclin-D1-binding protein 1-like N-terminal" evidence="7">
    <location>
        <begin position="48"/>
        <end position="168"/>
    </location>
</feature>
<evidence type="ECO:0000259" key="7">
    <source>
        <dbReference type="Pfam" id="PF13324"/>
    </source>
</evidence>
<comment type="caution">
    <text evidence="9">The sequence shown here is derived from an EMBL/GenBank/DDBJ whole genome shotgun (WGS) entry which is preliminary data.</text>
</comment>
<dbReference type="PANTHER" id="PTHR15492:SF1">
    <property type="entry name" value="CYCLIN-D1-BINDING PROTEIN 1"/>
    <property type="match status" value="1"/>
</dbReference>
<keyword evidence="5" id="KW-0539">Nucleus</keyword>
<gene>
    <name evidence="9" type="ORF">L9F63_022389</name>
</gene>
<sequence>MAENMKNVIVTVVDNMKITYEQLKGGESKEQPMSELSLQEFWLKLHVAVRCVSTEVTKLCMAPQETQLVTCVEAGYVDMINIYHSLSRAVCGLTLHRLVHRAVLDVMQALILLFTSFTHEKQRLAAAGRVWEVCEAVENLPVNAVLAACQVIQREEVLVVDALQEIEQERLEGGDMAGVCVGLVKTARVCLKQVVMAMKKIGQCDTEQHISQLDNLVVKCQTVSPAVDELITCFYINTSSIKTAADSLKTELLSLLELVKQSHLVTQEDSWVDFLVKAAHHNHNKLLSALDT</sequence>
<evidence type="ECO:0000256" key="4">
    <source>
        <dbReference type="ARBA" id="ARBA00022490"/>
    </source>
</evidence>
<dbReference type="Pfam" id="PF20936">
    <property type="entry name" value="GCIP_C"/>
    <property type="match status" value="1"/>
</dbReference>
<organism evidence="9 10">
    <name type="scientific">Diploptera punctata</name>
    <name type="common">Pacific beetle cockroach</name>
    <dbReference type="NCBI Taxonomy" id="6984"/>
    <lineage>
        <taxon>Eukaryota</taxon>
        <taxon>Metazoa</taxon>
        <taxon>Ecdysozoa</taxon>
        <taxon>Arthropoda</taxon>
        <taxon>Hexapoda</taxon>
        <taxon>Insecta</taxon>
        <taxon>Pterygota</taxon>
        <taxon>Neoptera</taxon>
        <taxon>Polyneoptera</taxon>
        <taxon>Dictyoptera</taxon>
        <taxon>Blattodea</taxon>
        <taxon>Blaberoidea</taxon>
        <taxon>Blaberidae</taxon>
        <taxon>Diplopterinae</taxon>
        <taxon>Diploptera</taxon>
    </lineage>
</organism>
<accession>A0AAD8EAV7</accession>
<keyword evidence="4" id="KW-0963">Cytoplasm</keyword>
<evidence type="ECO:0000256" key="2">
    <source>
        <dbReference type="ARBA" id="ARBA00004496"/>
    </source>
</evidence>
<proteinExistence type="inferred from homology"/>
<feature type="domain" description="Cyclin-D1-binding protein 1-like C-terminal" evidence="8">
    <location>
        <begin position="175"/>
        <end position="252"/>
    </location>
</feature>
<protein>
    <submittedName>
        <fullName evidence="9">Uncharacterized protein</fullName>
    </submittedName>
</protein>
<evidence type="ECO:0000256" key="6">
    <source>
        <dbReference type="ARBA" id="ARBA00023306"/>
    </source>
</evidence>
<dbReference type="PANTHER" id="PTHR15492">
    <property type="entry name" value="CYCLIN D1-BINDING PROTEIN 1"/>
    <property type="match status" value="1"/>
</dbReference>
<dbReference type="GO" id="GO:0005737">
    <property type="term" value="C:cytoplasm"/>
    <property type="evidence" value="ECO:0007669"/>
    <property type="project" value="UniProtKB-SubCell"/>
</dbReference>
<name>A0AAD8EAV7_DIPPU</name>
<dbReference type="InterPro" id="IPR049317">
    <property type="entry name" value="GCIP-like_N"/>
</dbReference>
<evidence type="ECO:0000259" key="8">
    <source>
        <dbReference type="Pfam" id="PF20936"/>
    </source>
</evidence>
<evidence type="ECO:0000256" key="1">
    <source>
        <dbReference type="ARBA" id="ARBA00004123"/>
    </source>
</evidence>
<comment type="subcellular location">
    <subcellularLocation>
        <location evidence="2">Cytoplasm</location>
    </subcellularLocation>
    <subcellularLocation>
        <location evidence="1">Nucleus</location>
    </subcellularLocation>
</comment>